<proteinExistence type="predicted"/>
<gene>
    <name evidence="1" type="ORF">CGOC_LOCUS3944</name>
</gene>
<evidence type="ECO:0000313" key="1">
    <source>
        <dbReference type="EMBL" id="VDK57316.1"/>
    </source>
</evidence>
<sequence length="132" mass="14625">MRRSWRRLAGGEQQRRDSVDVPVYHSLDDTVTVCDGSYPMSSAECVCITVDDSAIQKPVRRVATIPIRQRTSAHLKPRWVVPRHSQFVQEDANADAHCTQSLFSGRGNLASHSSAFSPLLIARFAPAPFSSC</sequence>
<organism evidence="1 2">
    <name type="scientific">Cylicostephanus goldi</name>
    <name type="common">Nematode worm</name>
    <dbReference type="NCBI Taxonomy" id="71465"/>
    <lineage>
        <taxon>Eukaryota</taxon>
        <taxon>Metazoa</taxon>
        <taxon>Ecdysozoa</taxon>
        <taxon>Nematoda</taxon>
        <taxon>Chromadorea</taxon>
        <taxon>Rhabditida</taxon>
        <taxon>Rhabditina</taxon>
        <taxon>Rhabditomorpha</taxon>
        <taxon>Strongyloidea</taxon>
        <taxon>Strongylidae</taxon>
        <taxon>Cylicostephanus</taxon>
    </lineage>
</organism>
<protein>
    <submittedName>
        <fullName evidence="1">Uncharacterized protein</fullName>
    </submittedName>
</protein>
<name>A0A3P6R3V6_CYLGO</name>
<dbReference type="Proteomes" id="UP000271889">
    <property type="component" value="Unassembled WGS sequence"/>
</dbReference>
<dbReference type="EMBL" id="UYRV01010283">
    <property type="protein sequence ID" value="VDK57316.1"/>
    <property type="molecule type" value="Genomic_DNA"/>
</dbReference>
<evidence type="ECO:0000313" key="2">
    <source>
        <dbReference type="Proteomes" id="UP000271889"/>
    </source>
</evidence>
<accession>A0A3P6R3V6</accession>
<keyword evidence="2" id="KW-1185">Reference proteome</keyword>
<dbReference type="AlphaFoldDB" id="A0A3P6R3V6"/>
<dbReference type="OrthoDB" id="5862184at2759"/>
<reference evidence="1 2" key="1">
    <citation type="submission" date="2018-11" db="EMBL/GenBank/DDBJ databases">
        <authorList>
            <consortium name="Pathogen Informatics"/>
        </authorList>
    </citation>
    <scope>NUCLEOTIDE SEQUENCE [LARGE SCALE GENOMIC DNA]</scope>
</reference>